<organism evidence="4 5">
    <name type="scientific">Centaurea solstitialis</name>
    <name type="common">yellow star-thistle</name>
    <dbReference type="NCBI Taxonomy" id="347529"/>
    <lineage>
        <taxon>Eukaryota</taxon>
        <taxon>Viridiplantae</taxon>
        <taxon>Streptophyta</taxon>
        <taxon>Embryophyta</taxon>
        <taxon>Tracheophyta</taxon>
        <taxon>Spermatophyta</taxon>
        <taxon>Magnoliopsida</taxon>
        <taxon>eudicotyledons</taxon>
        <taxon>Gunneridae</taxon>
        <taxon>Pentapetalae</taxon>
        <taxon>asterids</taxon>
        <taxon>campanulids</taxon>
        <taxon>Asterales</taxon>
        <taxon>Asteraceae</taxon>
        <taxon>Carduoideae</taxon>
        <taxon>Cardueae</taxon>
        <taxon>Centaureinae</taxon>
        <taxon>Centaurea</taxon>
    </lineage>
</organism>
<dbReference type="PANTHER" id="PTHR48065:SF11">
    <property type="entry name" value="OS11G0213300 PROTEIN"/>
    <property type="match status" value="1"/>
</dbReference>
<keyword evidence="2" id="KW-0677">Repeat</keyword>
<proteinExistence type="predicted"/>
<name>A0AA38T995_9ASTR</name>
<dbReference type="InterPro" id="IPR055414">
    <property type="entry name" value="LRR_R13L4/SHOC2-like"/>
</dbReference>
<evidence type="ECO:0000256" key="2">
    <source>
        <dbReference type="ARBA" id="ARBA00022737"/>
    </source>
</evidence>
<comment type="caution">
    <text evidence="4">The sequence shown here is derived from an EMBL/GenBank/DDBJ whole genome shotgun (WGS) entry which is preliminary data.</text>
</comment>
<feature type="non-terminal residue" evidence="4">
    <location>
        <position position="1"/>
    </location>
</feature>
<gene>
    <name evidence="4" type="ORF">OSB04_011354</name>
</gene>
<dbReference type="FunFam" id="3.80.10.10:FF:000383">
    <property type="entry name" value="Leucine-rich repeat receptor protein kinase EMS1"/>
    <property type="match status" value="1"/>
</dbReference>
<reference evidence="4" key="1">
    <citation type="submission" date="2023-03" db="EMBL/GenBank/DDBJ databases">
        <title>Chromosome-scale reference genome and RAD-based genetic map of yellow starthistle (Centaurea solstitialis) reveal putative structural variation and QTLs associated with invader traits.</title>
        <authorList>
            <person name="Reatini B."/>
            <person name="Cang F.A."/>
            <person name="Jiang Q."/>
            <person name="Mckibben M.T.W."/>
            <person name="Barker M.S."/>
            <person name="Rieseberg L.H."/>
            <person name="Dlugosch K.M."/>
        </authorList>
    </citation>
    <scope>NUCLEOTIDE SEQUENCE</scope>
    <source>
        <strain evidence="4">CAN-66</strain>
        <tissue evidence="4">Leaf</tissue>
    </source>
</reference>
<evidence type="ECO:0000259" key="3">
    <source>
        <dbReference type="Pfam" id="PF23598"/>
    </source>
</evidence>
<sequence>MNNLNGTIPPCVNNLTDMVHGRLSESFTHRYSMVEKSVLIMTGTYFDYVMMEWQGKERELTNSNVSVANAMSSKTELELCLKFANQRYQDGSFNGIIPNFIGSMTQLRYLDLSDNSFNGTIPNFIGSMTQLRYLDLSWNSFNGSIPKSIGSMTQLRYLDVSHNDFNGTIAKSIGSLTLLRYLDVSVNFLHGNIPPEFGNLITLRNLSLGPSYGGTISVDPFDYIVRCFILDIDVRFGCN</sequence>
<evidence type="ECO:0000313" key="4">
    <source>
        <dbReference type="EMBL" id="KAJ9556740.1"/>
    </source>
</evidence>
<dbReference type="SUPFAM" id="SSF52058">
    <property type="entry name" value="L domain-like"/>
    <property type="match status" value="1"/>
</dbReference>
<keyword evidence="1" id="KW-0433">Leucine-rich repeat</keyword>
<dbReference type="Proteomes" id="UP001172457">
    <property type="component" value="Chromosome 3"/>
</dbReference>
<protein>
    <recommendedName>
        <fullName evidence="3">Disease resistance R13L4/SHOC-2-like LRR domain-containing protein</fullName>
    </recommendedName>
</protein>
<evidence type="ECO:0000313" key="5">
    <source>
        <dbReference type="Proteomes" id="UP001172457"/>
    </source>
</evidence>
<dbReference type="EMBL" id="JARYMX010000003">
    <property type="protein sequence ID" value="KAJ9556740.1"/>
    <property type="molecule type" value="Genomic_DNA"/>
</dbReference>
<dbReference type="Gene3D" id="3.80.10.10">
    <property type="entry name" value="Ribonuclease Inhibitor"/>
    <property type="match status" value="2"/>
</dbReference>
<dbReference type="Pfam" id="PF23598">
    <property type="entry name" value="LRR_14"/>
    <property type="match status" value="1"/>
</dbReference>
<evidence type="ECO:0000256" key="1">
    <source>
        <dbReference type="ARBA" id="ARBA00022614"/>
    </source>
</evidence>
<dbReference type="AlphaFoldDB" id="A0AA38T995"/>
<accession>A0AA38T995</accession>
<dbReference type="InterPro" id="IPR032675">
    <property type="entry name" value="LRR_dom_sf"/>
</dbReference>
<feature type="domain" description="Disease resistance R13L4/SHOC-2-like LRR" evidence="3">
    <location>
        <begin position="99"/>
        <end position="208"/>
    </location>
</feature>
<dbReference type="PANTHER" id="PTHR48065">
    <property type="entry name" value="OS10G0469600 PROTEIN"/>
    <property type="match status" value="1"/>
</dbReference>
<keyword evidence="5" id="KW-1185">Reference proteome</keyword>